<dbReference type="InterPro" id="IPR051368">
    <property type="entry name" value="SerProtInhib-TIL_Domain"/>
</dbReference>
<dbReference type="InterPro" id="IPR036084">
    <property type="entry name" value="Ser_inhib-like_sf"/>
</dbReference>
<dbReference type="PANTHER" id="PTHR23259:SF70">
    <property type="entry name" value="ACCESSORY GLAND PROTEIN ACP62F-RELATED"/>
    <property type="match status" value="1"/>
</dbReference>
<reference evidence="4" key="2">
    <citation type="submission" date="2021-09" db="EMBL/GenBank/DDBJ databases">
        <authorList>
            <person name="Jia N."/>
            <person name="Wang J."/>
            <person name="Shi W."/>
            <person name="Du L."/>
            <person name="Sun Y."/>
            <person name="Zhan W."/>
            <person name="Jiang J."/>
            <person name="Wang Q."/>
            <person name="Zhang B."/>
            <person name="Ji P."/>
            <person name="Sakyi L.B."/>
            <person name="Cui X."/>
            <person name="Yuan T."/>
            <person name="Jiang B."/>
            <person name="Yang W."/>
            <person name="Lam T.T.-Y."/>
            <person name="Chang Q."/>
            <person name="Ding S."/>
            <person name="Wang X."/>
            <person name="Zhu J."/>
            <person name="Ruan X."/>
            <person name="Zhao L."/>
            <person name="Wei J."/>
            <person name="Que T."/>
            <person name="Du C."/>
            <person name="Cheng J."/>
            <person name="Dai P."/>
            <person name="Han X."/>
            <person name="Huang E."/>
            <person name="Gao Y."/>
            <person name="Liu J."/>
            <person name="Shao H."/>
            <person name="Ye R."/>
            <person name="Li L."/>
            <person name="Wei W."/>
            <person name="Wang X."/>
            <person name="Wang C."/>
            <person name="Huo Q."/>
            <person name="Li W."/>
            <person name="Guo W."/>
            <person name="Chen H."/>
            <person name="Chen S."/>
            <person name="Zhou L."/>
            <person name="Zhou L."/>
            <person name="Ni X."/>
            <person name="Tian J."/>
            <person name="Zhou Y."/>
            <person name="Sheng Y."/>
            <person name="Liu T."/>
            <person name="Pan Y."/>
            <person name="Xia L."/>
            <person name="Li J."/>
            <person name="Zhao F."/>
            <person name="Cao W."/>
        </authorList>
    </citation>
    <scope>NUCLEOTIDE SEQUENCE</scope>
    <source>
        <strain evidence="4">Rmic-2018</strain>
        <tissue evidence="4">Larvae</tissue>
    </source>
</reference>
<dbReference type="InterPro" id="IPR002919">
    <property type="entry name" value="TIL_dom"/>
</dbReference>
<dbReference type="GO" id="GO:0030414">
    <property type="term" value="F:peptidase inhibitor activity"/>
    <property type="evidence" value="ECO:0007669"/>
    <property type="project" value="UniProtKB-KW"/>
</dbReference>
<keyword evidence="1" id="KW-0646">Protease inhibitor</keyword>
<dbReference type="Proteomes" id="UP000821866">
    <property type="component" value="Chromosome 3"/>
</dbReference>
<keyword evidence="2" id="KW-1015">Disulfide bond</keyword>
<accession>A0A9J6EDZ3</accession>
<evidence type="ECO:0000256" key="2">
    <source>
        <dbReference type="ARBA" id="ARBA00023157"/>
    </source>
</evidence>
<dbReference type="CDD" id="cd19941">
    <property type="entry name" value="TIL"/>
    <property type="match status" value="3"/>
</dbReference>
<comment type="caution">
    <text evidence="4">The sequence shown here is derived from an EMBL/GenBank/DDBJ whole genome shotgun (WGS) entry which is preliminary data.</text>
</comment>
<dbReference type="SUPFAM" id="SSF57567">
    <property type="entry name" value="Serine protease inhibitors"/>
    <property type="match status" value="5"/>
</dbReference>
<organism evidence="4 5">
    <name type="scientific">Rhipicephalus microplus</name>
    <name type="common">Cattle tick</name>
    <name type="synonym">Boophilus microplus</name>
    <dbReference type="NCBI Taxonomy" id="6941"/>
    <lineage>
        <taxon>Eukaryota</taxon>
        <taxon>Metazoa</taxon>
        <taxon>Ecdysozoa</taxon>
        <taxon>Arthropoda</taxon>
        <taxon>Chelicerata</taxon>
        <taxon>Arachnida</taxon>
        <taxon>Acari</taxon>
        <taxon>Parasitiformes</taxon>
        <taxon>Ixodida</taxon>
        <taxon>Ixodoidea</taxon>
        <taxon>Ixodidae</taxon>
        <taxon>Rhipicephalinae</taxon>
        <taxon>Rhipicephalus</taxon>
        <taxon>Boophilus</taxon>
    </lineage>
</organism>
<reference evidence="4" key="1">
    <citation type="journal article" date="2020" name="Cell">
        <title>Large-Scale Comparative Analyses of Tick Genomes Elucidate Their Genetic Diversity and Vector Capacities.</title>
        <authorList>
            <consortium name="Tick Genome and Microbiome Consortium (TIGMIC)"/>
            <person name="Jia N."/>
            <person name="Wang J."/>
            <person name="Shi W."/>
            <person name="Du L."/>
            <person name="Sun Y."/>
            <person name="Zhan W."/>
            <person name="Jiang J.F."/>
            <person name="Wang Q."/>
            <person name="Zhang B."/>
            <person name="Ji P."/>
            <person name="Bell-Sakyi L."/>
            <person name="Cui X.M."/>
            <person name="Yuan T.T."/>
            <person name="Jiang B.G."/>
            <person name="Yang W.F."/>
            <person name="Lam T.T."/>
            <person name="Chang Q.C."/>
            <person name="Ding S.J."/>
            <person name="Wang X.J."/>
            <person name="Zhu J.G."/>
            <person name="Ruan X.D."/>
            <person name="Zhao L."/>
            <person name="Wei J.T."/>
            <person name="Ye R.Z."/>
            <person name="Que T.C."/>
            <person name="Du C.H."/>
            <person name="Zhou Y.H."/>
            <person name="Cheng J.X."/>
            <person name="Dai P.F."/>
            <person name="Guo W.B."/>
            <person name="Han X.H."/>
            <person name="Huang E.J."/>
            <person name="Li L.F."/>
            <person name="Wei W."/>
            <person name="Gao Y.C."/>
            <person name="Liu J.Z."/>
            <person name="Shao H.Z."/>
            <person name="Wang X."/>
            <person name="Wang C.C."/>
            <person name="Yang T.C."/>
            <person name="Huo Q.B."/>
            <person name="Li W."/>
            <person name="Chen H.Y."/>
            <person name="Chen S.E."/>
            <person name="Zhou L.G."/>
            <person name="Ni X.B."/>
            <person name="Tian J.H."/>
            <person name="Sheng Y."/>
            <person name="Liu T."/>
            <person name="Pan Y.S."/>
            <person name="Xia L.Y."/>
            <person name="Li J."/>
            <person name="Zhao F."/>
            <person name="Cao W.C."/>
        </authorList>
    </citation>
    <scope>NUCLEOTIDE SEQUENCE</scope>
    <source>
        <strain evidence="4">Rmic-2018</strain>
    </source>
</reference>
<dbReference type="PANTHER" id="PTHR23259">
    <property type="entry name" value="RIDDLE"/>
    <property type="match status" value="1"/>
</dbReference>
<sequence length="362" mass="41119">MAFAATGAQYVEHRLKCDANEVLVRNYLPRLDRFCKPWLTLGTELFMYRWCLCKQGYVRNAWGDCISHRECVSCANERHADFNPCSTTCPLVCGKPEHQSCTKECEVGCACAPGYILDPWGKMPCIPAATCPPECPRYSSFQLCSSNWWLEFTLNIKCQMAALVRRVSILSYGDVGENRTCGDLEVYVTDGRLRYDHFCKPWTTLKWHLRRPRWCLCKHGYVRNAWGRCITIADCHRCSHHPHTDYDPCSSACPAFCDKPLPRRCTRNCVPGCACAPGFVRHPYVPWVECVPVTSCAPRCPPHSTFHVCTSSCEPHCHAPKPSECKTRCQNGGCVCNAGFVKAYNWGEEICVPWHDCQVTRH</sequence>
<evidence type="ECO:0000256" key="1">
    <source>
        <dbReference type="ARBA" id="ARBA00022690"/>
    </source>
</evidence>
<keyword evidence="5" id="KW-1185">Reference proteome</keyword>
<dbReference type="VEuPathDB" id="VectorBase:LOC119164236"/>
<evidence type="ECO:0000313" key="5">
    <source>
        <dbReference type="Proteomes" id="UP000821866"/>
    </source>
</evidence>
<feature type="domain" description="TIL" evidence="3">
    <location>
        <begin position="78"/>
        <end position="131"/>
    </location>
</feature>
<gene>
    <name evidence="4" type="ORF">HPB51_024009</name>
</gene>
<dbReference type="AlphaFoldDB" id="A0A9J6EDZ3"/>
<dbReference type="Gene3D" id="2.10.25.10">
    <property type="entry name" value="Laminin"/>
    <property type="match status" value="5"/>
</dbReference>
<dbReference type="EMBL" id="JABSTU010000005">
    <property type="protein sequence ID" value="KAH8032232.1"/>
    <property type="molecule type" value="Genomic_DNA"/>
</dbReference>
<feature type="domain" description="TIL" evidence="3">
    <location>
        <begin position="300"/>
        <end position="357"/>
    </location>
</feature>
<evidence type="ECO:0000313" key="4">
    <source>
        <dbReference type="EMBL" id="KAH8032232.1"/>
    </source>
</evidence>
<dbReference type="Pfam" id="PF01826">
    <property type="entry name" value="TIL"/>
    <property type="match status" value="3"/>
</dbReference>
<feature type="domain" description="TIL" evidence="3">
    <location>
        <begin position="242"/>
        <end position="296"/>
    </location>
</feature>
<dbReference type="VEuPathDB" id="VectorBase:LOC119164237"/>
<protein>
    <recommendedName>
        <fullName evidence="3">TIL domain-containing protein</fullName>
    </recommendedName>
</protein>
<name>A0A9J6EDZ3_RHIMP</name>
<proteinExistence type="predicted"/>
<evidence type="ECO:0000259" key="3">
    <source>
        <dbReference type="Pfam" id="PF01826"/>
    </source>
</evidence>